<dbReference type="InterPro" id="IPR009326">
    <property type="entry name" value="DUF984"/>
</dbReference>
<reference evidence="2 3" key="1">
    <citation type="journal article" date="2014" name="Antonie Van Leeuwenhoek">
        <title>Hyphomonas beringensis sp. nov. and Hyphomonas chukchiensis sp. nov., isolated from surface seawater of the Bering Sea and Chukchi Sea.</title>
        <authorList>
            <person name="Li C."/>
            <person name="Lai Q."/>
            <person name="Li G."/>
            <person name="Dong C."/>
            <person name="Wang J."/>
            <person name="Liao Y."/>
            <person name="Shao Z."/>
        </authorList>
    </citation>
    <scope>NUCLEOTIDE SEQUENCE [LARGE SCALE GENOMIC DNA]</scope>
    <source>
        <strain evidence="2 3">SCH89</strain>
    </source>
</reference>
<evidence type="ECO:0000259" key="1">
    <source>
        <dbReference type="SMART" id="SM01022"/>
    </source>
</evidence>
<proteinExistence type="predicted"/>
<dbReference type="eggNOG" id="COG4405">
    <property type="taxonomic scope" value="Bacteria"/>
</dbReference>
<dbReference type="AlphaFoldDB" id="A0A059G9L5"/>
<gene>
    <name evidence="2" type="ORF">HOC_06528</name>
</gene>
<comment type="caution">
    <text evidence="2">The sequence shown here is derived from an EMBL/GenBank/DDBJ whole genome shotgun (WGS) entry which is preliminary data.</text>
</comment>
<dbReference type="EMBL" id="ARYL01000007">
    <property type="protein sequence ID" value="KDA03270.1"/>
    <property type="molecule type" value="Genomic_DNA"/>
</dbReference>
<dbReference type="PANTHER" id="PTHR39203">
    <property type="entry name" value="CYTOPLASMIC PROTEIN-RELATED"/>
    <property type="match status" value="1"/>
</dbReference>
<dbReference type="InterPro" id="IPR007374">
    <property type="entry name" value="ASCH_domain"/>
</dbReference>
<feature type="domain" description="ASCH" evidence="1">
    <location>
        <begin position="13"/>
        <end position="126"/>
    </location>
</feature>
<dbReference type="CDD" id="cd06553">
    <property type="entry name" value="ASCH_Ef3133_like"/>
    <property type="match status" value="1"/>
</dbReference>
<organism evidence="2 3">
    <name type="scientific">Hyphomonas oceanitis SCH89</name>
    <dbReference type="NCBI Taxonomy" id="1280953"/>
    <lineage>
        <taxon>Bacteria</taxon>
        <taxon>Pseudomonadati</taxon>
        <taxon>Pseudomonadota</taxon>
        <taxon>Alphaproteobacteria</taxon>
        <taxon>Hyphomonadales</taxon>
        <taxon>Hyphomonadaceae</taxon>
        <taxon>Hyphomonas</taxon>
    </lineage>
</organism>
<dbReference type="Proteomes" id="UP000024942">
    <property type="component" value="Unassembled WGS sequence"/>
</dbReference>
<dbReference type="Gene3D" id="3.10.400.10">
    <property type="entry name" value="Sulfate adenylyltransferase"/>
    <property type="match status" value="1"/>
</dbReference>
<dbReference type="InterPro" id="IPR015947">
    <property type="entry name" value="PUA-like_sf"/>
</dbReference>
<accession>A0A059G9L5</accession>
<dbReference type="Pfam" id="PF04266">
    <property type="entry name" value="ASCH"/>
    <property type="match status" value="1"/>
</dbReference>
<dbReference type="PATRIC" id="fig|1280953.3.peg.1321"/>
<evidence type="ECO:0000313" key="3">
    <source>
        <dbReference type="Proteomes" id="UP000024942"/>
    </source>
</evidence>
<name>A0A059G9L5_9PROT</name>
<dbReference type="SUPFAM" id="SSF88697">
    <property type="entry name" value="PUA domain-like"/>
    <property type="match status" value="1"/>
</dbReference>
<keyword evidence="3" id="KW-1185">Reference proteome</keyword>
<sequence length="159" mass="17001">MTGEVDWSGLTQFRFGDSPELADRLASLVIVGVKTATCSAASHGLETSEGEQQVVLSGEGQPVGIIQTLSLDVLPFEQVTPEQAALEGEGDLSHAYWYDAHKAYFEREGTYTPDMAVIFETFRLVDTLDASFAARAGEHLKAERAEARAAGYTAAGAVS</sequence>
<dbReference type="RefSeq" id="WP_206741545.1">
    <property type="nucleotide sequence ID" value="NZ_ARYL01000007.1"/>
</dbReference>
<protein>
    <recommendedName>
        <fullName evidence="1">ASCH domain-containing protein</fullName>
    </recommendedName>
</protein>
<dbReference type="SMART" id="SM01022">
    <property type="entry name" value="ASCH"/>
    <property type="match status" value="1"/>
</dbReference>
<evidence type="ECO:0000313" key="2">
    <source>
        <dbReference type="EMBL" id="KDA03270.1"/>
    </source>
</evidence>
<dbReference type="PANTHER" id="PTHR39203:SF1">
    <property type="entry name" value="CYTOPLASMIC PROTEIN"/>
    <property type="match status" value="1"/>
</dbReference>
<dbReference type="STRING" id="1280953.HOC_06528"/>